<accession>A0A375I3K4</accession>
<dbReference type="Proteomes" id="UP000265962">
    <property type="component" value="Unassembled WGS sequence"/>
</dbReference>
<dbReference type="CDD" id="cd03886">
    <property type="entry name" value="M20_Acy1"/>
    <property type="match status" value="1"/>
</dbReference>
<keyword evidence="3" id="KW-0378">Hydrolase</keyword>
<dbReference type="EC" id="3.-.-.-" evidence="3"/>
<dbReference type="InterPro" id="IPR036264">
    <property type="entry name" value="Bact_exopeptidase_dim_dom"/>
</dbReference>
<dbReference type="NCBIfam" id="TIGR01891">
    <property type="entry name" value="amidohydrolases"/>
    <property type="match status" value="1"/>
</dbReference>
<feature type="domain" description="Peptidase M20 dimerisation" evidence="2">
    <location>
        <begin position="198"/>
        <end position="288"/>
    </location>
</feature>
<dbReference type="Pfam" id="PF01546">
    <property type="entry name" value="Peptidase_M20"/>
    <property type="match status" value="1"/>
</dbReference>
<keyword evidence="1" id="KW-0464">Manganese</keyword>
<dbReference type="InterPro" id="IPR002933">
    <property type="entry name" value="Peptidase_M20"/>
</dbReference>
<dbReference type="PIRSF" id="PIRSF005962">
    <property type="entry name" value="Pept_M20D_amidohydro"/>
    <property type="match status" value="1"/>
</dbReference>
<dbReference type="Gene3D" id="3.30.70.360">
    <property type="match status" value="1"/>
</dbReference>
<organism evidence="3 4">
    <name type="scientific">Propionibacterium ruminifibrarum</name>
    <dbReference type="NCBI Taxonomy" id="1962131"/>
    <lineage>
        <taxon>Bacteria</taxon>
        <taxon>Bacillati</taxon>
        <taxon>Actinomycetota</taxon>
        <taxon>Actinomycetes</taxon>
        <taxon>Propionibacteriales</taxon>
        <taxon>Propionibacteriaceae</taxon>
        <taxon>Propionibacterium</taxon>
    </lineage>
</organism>
<evidence type="ECO:0000259" key="2">
    <source>
        <dbReference type="Pfam" id="PF07687"/>
    </source>
</evidence>
<dbReference type="GO" id="GO:0016787">
    <property type="term" value="F:hydrolase activity"/>
    <property type="evidence" value="ECO:0007669"/>
    <property type="project" value="UniProtKB-KW"/>
</dbReference>
<reference evidence="4" key="1">
    <citation type="submission" date="2018-02" db="EMBL/GenBank/DDBJ databases">
        <authorList>
            <person name="Hornung B."/>
        </authorList>
    </citation>
    <scope>NUCLEOTIDE SEQUENCE [LARGE SCALE GENOMIC DNA]</scope>
</reference>
<name>A0A375I3K4_9ACTN</name>
<feature type="binding site" evidence="1">
    <location>
        <position position="112"/>
    </location>
    <ligand>
        <name>Mn(2+)</name>
        <dbReference type="ChEBI" id="CHEBI:29035"/>
        <label>2</label>
    </ligand>
</feature>
<dbReference type="AlphaFoldDB" id="A0A375I3K4"/>
<proteinExistence type="predicted"/>
<keyword evidence="4" id="KW-1185">Reference proteome</keyword>
<gene>
    <name evidence="3" type="ORF">PROPJV5_1602</name>
</gene>
<dbReference type="SUPFAM" id="SSF53187">
    <property type="entry name" value="Zn-dependent exopeptidases"/>
    <property type="match status" value="1"/>
</dbReference>
<dbReference type="Pfam" id="PF07687">
    <property type="entry name" value="M20_dimer"/>
    <property type="match status" value="1"/>
</dbReference>
<dbReference type="PANTHER" id="PTHR11014:SF63">
    <property type="entry name" value="METALLOPEPTIDASE, PUTATIVE (AFU_ORTHOLOGUE AFUA_6G09600)-RELATED"/>
    <property type="match status" value="1"/>
</dbReference>
<keyword evidence="1" id="KW-0479">Metal-binding</keyword>
<comment type="cofactor">
    <cofactor evidence="1">
        <name>Mn(2+)</name>
        <dbReference type="ChEBI" id="CHEBI:29035"/>
    </cofactor>
    <text evidence="1">The Mn(2+) ion enhances activity.</text>
</comment>
<sequence length="405" mass="43515">MSTQQNVSAAPDFRAMGAGLTDQLGALRRELHQIPELGFDLPRTKSRLLQEFTGMPVEIREFDGWSAFVVIVRGDRPGPVVLVRGDMDALPVREDSGEDFASTGDSMHACGHDMHMAALVGAVKMIAYHRAALAGSVMFMFQPAEETAGGARRMLDEGLLDLAGERPVAAWGVHEMPYPAGTVHVRVGAQMASNCQLVATFHGRGGHGSAPHTAIDPVPAVLDFGQQLQTLVTREFSVFDPVVCTVTQLGAGKMYNVIHDQASLGATIRAVSKDTTDRFGERARQIAELVGRIHRCEVDASFRVNCPATVNDPRAARVALDTARRLFGPDRVVEMSQPVMASEDFSYVLDEVPGAFLFVGALPDGVDPVGAPQLHSPQARYNSRILGDQAALLSALAWTGELPPA</sequence>
<dbReference type="EMBL" id="OMOH01000005">
    <property type="protein sequence ID" value="SPF68620.1"/>
    <property type="molecule type" value="Genomic_DNA"/>
</dbReference>
<feature type="binding site" evidence="1">
    <location>
        <position position="375"/>
    </location>
    <ligand>
        <name>Mn(2+)</name>
        <dbReference type="ChEBI" id="CHEBI:29035"/>
        <label>2</label>
    </ligand>
</feature>
<evidence type="ECO:0000256" key="1">
    <source>
        <dbReference type="PIRSR" id="PIRSR005962-1"/>
    </source>
</evidence>
<feature type="binding site" evidence="1">
    <location>
        <position position="174"/>
    </location>
    <ligand>
        <name>Mn(2+)</name>
        <dbReference type="ChEBI" id="CHEBI:29035"/>
        <label>2</label>
    </ligand>
</feature>
<dbReference type="SUPFAM" id="SSF55031">
    <property type="entry name" value="Bacterial exopeptidase dimerisation domain"/>
    <property type="match status" value="1"/>
</dbReference>
<dbReference type="RefSeq" id="WP_220474386.1">
    <property type="nucleotide sequence ID" value="NZ_OMOH01000005.1"/>
</dbReference>
<dbReference type="GO" id="GO:0046872">
    <property type="term" value="F:metal ion binding"/>
    <property type="evidence" value="ECO:0007669"/>
    <property type="project" value="UniProtKB-KW"/>
</dbReference>
<feature type="binding site" evidence="1">
    <location>
        <position position="146"/>
    </location>
    <ligand>
        <name>Mn(2+)</name>
        <dbReference type="ChEBI" id="CHEBI:29035"/>
        <label>2</label>
    </ligand>
</feature>
<feature type="binding site" evidence="1">
    <location>
        <position position="110"/>
    </location>
    <ligand>
        <name>Mn(2+)</name>
        <dbReference type="ChEBI" id="CHEBI:29035"/>
        <label>2</label>
    </ligand>
</feature>
<dbReference type="Gene3D" id="3.40.630.10">
    <property type="entry name" value="Zn peptidases"/>
    <property type="match status" value="1"/>
</dbReference>
<dbReference type="InterPro" id="IPR017439">
    <property type="entry name" value="Amidohydrolase"/>
</dbReference>
<evidence type="ECO:0000313" key="3">
    <source>
        <dbReference type="EMBL" id="SPF68620.1"/>
    </source>
</evidence>
<dbReference type="InterPro" id="IPR011650">
    <property type="entry name" value="Peptidase_M20_dimer"/>
</dbReference>
<protein>
    <submittedName>
        <fullName evidence="3">Peptidase M20</fullName>
        <ecNumber evidence="3">3.-.-.-</ecNumber>
    </submittedName>
</protein>
<dbReference type="PANTHER" id="PTHR11014">
    <property type="entry name" value="PEPTIDASE M20 FAMILY MEMBER"/>
    <property type="match status" value="1"/>
</dbReference>
<evidence type="ECO:0000313" key="4">
    <source>
        <dbReference type="Proteomes" id="UP000265962"/>
    </source>
</evidence>